<evidence type="ECO:0000313" key="3">
    <source>
        <dbReference type="EMBL" id="SHG68296.1"/>
    </source>
</evidence>
<dbReference type="GO" id="GO:0004519">
    <property type="term" value="F:endonuclease activity"/>
    <property type="evidence" value="ECO:0007669"/>
    <property type="project" value="UniProtKB-KW"/>
</dbReference>
<keyword evidence="3" id="KW-0255">Endonuclease</keyword>
<dbReference type="RefSeq" id="WP_073323442.1">
    <property type="nucleotide sequence ID" value="NZ_FQWD01000004.1"/>
</dbReference>
<evidence type="ECO:0000256" key="2">
    <source>
        <dbReference type="HAMAP-Rule" id="MF_00048"/>
    </source>
</evidence>
<proteinExistence type="inferred from homology"/>
<keyword evidence="3" id="KW-0378">Hydrolase</keyword>
<protein>
    <recommendedName>
        <fullName evidence="2">UPF0102 protein SAMN05216361_2782</fullName>
    </recommendedName>
</protein>
<dbReference type="Pfam" id="PF02021">
    <property type="entry name" value="UPF0102"/>
    <property type="match status" value="1"/>
</dbReference>
<dbReference type="SUPFAM" id="SSF52980">
    <property type="entry name" value="Restriction endonuclease-like"/>
    <property type="match status" value="1"/>
</dbReference>
<dbReference type="Gene3D" id="3.40.1350.10">
    <property type="match status" value="1"/>
</dbReference>
<dbReference type="OrthoDB" id="9794876at2"/>
<dbReference type="HAMAP" id="MF_00048">
    <property type="entry name" value="UPF0102"/>
    <property type="match status" value="1"/>
</dbReference>
<dbReference type="Proteomes" id="UP000184520">
    <property type="component" value="Unassembled WGS sequence"/>
</dbReference>
<dbReference type="GO" id="GO:0003676">
    <property type="term" value="F:nucleic acid binding"/>
    <property type="evidence" value="ECO:0007669"/>
    <property type="project" value="InterPro"/>
</dbReference>
<sequence>MKTARLIGFDQESRACAYLQQQGLTLVAKNVYFRGGELDLIMRDKETWVCVEVKFRSKSHYGSAAETISPAKIRRMGAAFQRYLSDNGVNPSMAPMRLDALVIDNKKVNWIKNIGV</sequence>
<dbReference type="AlphaFoldDB" id="A0A1M5LTH7"/>
<organism evidence="3 4">
    <name type="scientific">Marisediminitalea aggregata</name>
    <dbReference type="NCBI Taxonomy" id="634436"/>
    <lineage>
        <taxon>Bacteria</taxon>
        <taxon>Pseudomonadati</taxon>
        <taxon>Pseudomonadota</taxon>
        <taxon>Gammaproteobacteria</taxon>
        <taxon>Alteromonadales</taxon>
        <taxon>Alteromonadaceae</taxon>
        <taxon>Marisediminitalea</taxon>
    </lineage>
</organism>
<evidence type="ECO:0000313" key="4">
    <source>
        <dbReference type="Proteomes" id="UP000184520"/>
    </source>
</evidence>
<evidence type="ECO:0000256" key="1">
    <source>
        <dbReference type="ARBA" id="ARBA00006738"/>
    </source>
</evidence>
<dbReference type="EMBL" id="FQWD01000004">
    <property type="protein sequence ID" value="SHG68296.1"/>
    <property type="molecule type" value="Genomic_DNA"/>
</dbReference>
<dbReference type="InterPro" id="IPR011856">
    <property type="entry name" value="tRNA_endonuc-like_dom_sf"/>
</dbReference>
<dbReference type="NCBIfam" id="NF009150">
    <property type="entry name" value="PRK12497.1-3"/>
    <property type="match status" value="1"/>
</dbReference>
<dbReference type="STRING" id="634436.SAMN05216361_2782"/>
<dbReference type="PANTHER" id="PTHR34039">
    <property type="entry name" value="UPF0102 PROTEIN YRAN"/>
    <property type="match status" value="1"/>
</dbReference>
<keyword evidence="4" id="KW-1185">Reference proteome</keyword>
<dbReference type="InterPro" id="IPR011335">
    <property type="entry name" value="Restrct_endonuc-II-like"/>
</dbReference>
<keyword evidence="3" id="KW-0540">Nuclease</keyword>
<dbReference type="NCBIfam" id="TIGR00252">
    <property type="entry name" value="YraN family protein"/>
    <property type="match status" value="1"/>
</dbReference>
<accession>A0A1M5LTH7</accession>
<name>A0A1M5LTH7_9ALTE</name>
<gene>
    <name evidence="3" type="ORF">SAMN05216361_2782</name>
</gene>
<reference evidence="4" key="1">
    <citation type="submission" date="2016-11" db="EMBL/GenBank/DDBJ databases">
        <authorList>
            <person name="Varghese N."/>
            <person name="Submissions S."/>
        </authorList>
    </citation>
    <scope>NUCLEOTIDE SEQUENCE [LARGE SCALE GENOMIC DNA]</scope>
    <source>
        <strain evidence="4">CGMCC 1.8995</strain>
    </source>
</reference>
<comment type="similarity">
    <text evidence="1 2">Belongs to the UPF0102 family.</text>
</comment>
<dbReference type="InterPro" id="IPR003509">
    <property type="entry name" value="UPF0102_YraN-like"/>
</dbReference>
<dbReference type="PANTHER" id="PTHR34039:SF1">
    <property type="entry name" value="UPF0102 PROTEIN YRAN"/>
    <property type="match status" value="1"/>
</dbReference>